<evidence type="ECO:0000256" key="9">
    <source>
        <dbReference type="SAM" id="SignalP"/>
    </source>
</evidence>
<dbReference type="InterPro" id="IPR032800">
    <property type="entry name" value="TRP_N"/>
</dbReference>
<dbReference type="GO" id="GO:0055085">
    <property type="term" value="P:transmembrane transport"/>
    <property type="evidence" value="ECO:0007669"/>
    <property type="project" value="TreeGrafter"/>
</dbReference>
<keyword evidence="5 8" id="KW-1133">Transmembrane helix</keyword>
<keyword evidence="12" id="KW-1185">Reference proteome</keyword>
<name>A0AA39N979_ARMTA</name>
<dbReference type="PANTHER" id="PTHR31145">
    <property type="entry name" value="INTEGRAL MEMBRANE PROTEIN (AFU_ORTHOLOGUE AFUA_7G01610)"/>
    <property type="match status" value="1"/>
</dbReference>
<dbReference type="GO" id="GO:0009272">
    <property type="term" value="P:fungal-type cell wall biogenesis"/>
    <property type="evidence" value="ECO:0007669"/>
    <property type="project" value="TreeGrafter"/>
</dbReference>
<dbReference type="SMART" id="SM01320">
    <property type="entry name" value="TRP_N"/>
    <property type="match status" value="1"/>
</dbReference>
<evidence type="ECO:0000256" key="8">
    <source>
        <dbReference type="SAM" id="Phobius"/>
    </source>
</evidence>
<keyword evidence="3 8" id="KW-0812">Transmembrane</keyword>
<feature type="transmembrane region" description="Helical" evidence="8">
    <location>
        <begin position="350"/>
        <end position="378"/>
    </location>
</feature>
<keyword evidence="4 9" id="KW-0732">Signal</keyword>
<dbReference type="GeneID" id="85364719"/>
<dbReference type="EMBL" id="JAUEPS010000011">
    <property type="protein sequence ID" value="KAK0461386.1"/>
    <property type="molecule type" value="Genomic_DNA"/>
</dbReference>
<feature type="transmembrane region" description="Helical" evidence="8">
    <location>
        <begin position="544"/>
        <end position="562"/>
    </location>
</feature>
<feature type="chain" id="PRO_5041441843" description="ML-like domain-containing protein" evidence="9">
    <location>
        <begin position="25"/>
        <end position="720"/>
    </location>
</feature>
<dbReference type="Pfam" id="PF06011">
    <property type="entry name" value="TRP"/>
    <property type="match status" value="1"/>
</dbReference>
<dbReference type="InterPro" id="IPR010308">
    <property type="entry name" value="TRP_C"/>
</dbReference>
<feature type="transmembrane region" description="Helical" evidence="8">
    <location>
        <begin position="487"/>
        <end position="506"/>
    </location>
</feature>
<organism evidence="11 12">
    <name type="scientific">Armillaria tabescens</name>
    <name type="common">Ringless honey mushroom</name>
    <name type="synonym">Agaricus tabescens</name>
    <dbReference type="NCBI Taxonomy" id="1929756"/>
    <lineage>
        <taxon>Eukaryota</taxon>
        <taxon>Fungi</taxon>
        <taxon>Dikarya</taxon>
        <taxon>Basidiomycota</taxon>
        <taxon>Agaricomycotina</taxon>
        <taxon>Agaricomycetes</taxon>
        <taxon>Agaricomycetidae</taxon>
        <taxon>Agaricales</taxon>
        <taxon>Marasmiineae</taxon>
        <taxon>Physalacriaceae</taxon>
        <taxon>Desarmillaria</taxon>
    </lineage>
</organism>
<evidence type="ECO:0000313" key="11">
    <source>
        <dbReference type="EMBL" id="KAK0461386.1"/>
    </source>
</evidence>
<dbReference type="Pfam" id="PF14558">
    <property type="entry name" value="TRP_N"/>
    <property type="match status" value="1"/>
</dbReference>
<comment type="similarity">
    <text evidence="2">Belongs to the transient receptor potential (TRP) ion channel family.</text>
</comment>
<feature type="region of interest" description="Disordered" evidence="7">
    <location>
        <begin position="607"/>
        <end position="720"/>
    </location>
</feature>
<evidence type="ECO:0000256" key="7">
    <source>
        <dbReference type="SAM" id="MobiDB-lite"/>
    </source>
</evidence>
<feature type="compositionally biased region" description="Polar residues" evidence="7">
    <location>
        <begin position="671"/>
        <end position="680"/>
    </location>
</feature>
<evidence type="ECO:0000313" key="12">
    <source>
        <dbReference type="Proteomes" id="UP001175211"/>
    </source>
</evidence>
<feature type="compositionally biased region" description="Low complexity" evidence="7">
    <location>
        <begin position="690"/>
        <end position="711"/>
    </location>
</feature>
<accession>A0AA39N979</accession>
<evidence type="ECO:0000256" key="1">
    <source>
        <dbReference type="ARBA" id="ARBA00004141"/>
    </source>
</evidence>
<evidence type="ECO:0000256" key="3">
    <source>
        <dbReference type="ARBA" id="ARBA00022692"/>
    </source>
</evidence>
<feature type="transmembrane region" description="Helical" evidence="8">
    <location>
        <begin position="399"/>
        <end position="423"/>
    </location>
</feature>
<feature type="domain" description="ML-like" evidence="10">
    <location>
        <begin position="27"/>
        <end position="169"/>
    </location>
</feature>
<dbReference type="GO" id="GO:0016020">
    <property type="term" value="C:membrane"/>
    <property type="evidence" value="ECO:0007669"/>
    <property type="project" value="UniProtKB-SubCell"/>
</dbReference>
<evidence type="ECO:0000256" key="5">
    <source>
        <dbReference type="ARBA" id="ARBA00022989"/>
    </source>
</evidence>
<reference evidence="11" key="1">
    <citation type="submission" date="2023-06" db="EMBL/GenBank/DDBJ databases">
        <authorList>
            <consortium name="Lawrence Berkeley National Laboratory"/>
            <person name="Ahrendt S."/>
            <person name="Sahu N."/>
            <person name="Indic B."/>
            <person name="Wong-Bajracharya J."/>
            <person name="Merenyi Z."/>
            <person name="Ke H.-M."/>
            <person name="Monk M."/>
            <person name="Kocsube S."/>
            <person name="Drula E."/>
            <person name="Lipzen A."/>
            <person name="Balint B."/>
            <person name="Henrissat B."/>
            <person name="Andreopoulos B."/>
            <person name="Martin F.M."/>
            <person name="Harder C.B."/>
            <person name="Rigling D."/>
            <person name="Ford K.L."/>
            <person name="Foster G.D."/>
            <person name="Pangilinan J."/>
            <person name="Papanicolaou A."/>
            <person name="Barry K."/>
            <person name="LaButti K."/>
            <person name="Viragh M."/>
            <person name="Koriabine M."/>
            <person name="Yan M."/>
            <person name="Riley R."/>
            <person name="Champramary S."/>
            <person name="Plett K.L."/>
            <person name="Tsai I.J."/>
            <person name="Slot J."/>
            <person name="Sipos G."/>
            <person name="Plett J."/>
            <person name="Nagy L.G."/>
            <person name="Grigoriev I.V."/>
        </authorList>
    </citation>
    <scope>NUCLEOTIDE SEQUENCE</scope>
    <source>
        <strain evidence="11">CCBAS 213</strain>
    </source>
</reference>
<dbReference type="AlphaFoldDB" id="A0AA39N979"/>
<feature type="transmembrane region" description="Helical" evidence="8">
    <location>
        <begin position="429"/>
        <end position="451"/>
    </location>
</feature>
<feature type="transmembrane region" description="Helical" evidence="8">
    <location>
        <begin position="512"/>
        <end position="532"/>
    </location>
</feature>
<evidence type="ECO:0000256" key="4">
    <source>
        <dbReference type="ARBA" id="ARBA00022729"/>
    </source>
</evidence>
<feature type="compositionally biased region" description="Basic and acidic residues" evidence="7">
    <location>
        <begin position="609"/>
        <end position="629"/>
    </location>
</feature>
<proteinExistence type="inferred from homology"/>
<protein>
    <recommendedName>
        <fullName evidence="10">ML-like domain-containing protein</fullName>
    </recommendedName>
</protein>
<sequence length="720" mass="78206">MSPGLAWLRAIALTTLLTASVSYARDEILFTSSVTYCDPPETLLVQQFDIVYYNKNESIFFNVSASSVEENVNVTANLLLNVYGLTPVNVTIDLCDILGGALCPLPQYNFVGSDTISLPSSLNVADQLPGIAFKVPDLEGYAQLSLLEVGTGNLKACVQATLSNGWSTHQHAVTWSTAGVALAALISAAWQSLSPTALAPYRLLDLLYLYQTIASSAFLDLNYPSVYRAFALNFAWAIGLVSSTSEQTSIDNMRHITGGTMANSTSGSAIAFVNRKLSPYNDHSLISTGTVSSGFSPLNLGRRSSSSIFKQAKIFSTEGVATVTSSSSNVLEAGVPIYANSIHIATANTFMTVFFAALILTAIALAVFGLGYVGLLAMHRFRLGRAERRAELKALYPSFVRAWSLRLGLLSLYPIVVFAFYQWTLKDSWLSILLSVIAFLAVACGTSYPAFITLRTARQSTAYALYSRPAVISSHGPLFAQYRTARYFFFLIPLACVYLKAIFIASAKTSGLAQIILFLTVEVSIMTSVIVLRPHKTRGADVLASYLAIVRLVCTGLMIAFVERLDVNAIPRVVIGIVMAVIYSVAIIVVVINLVLHCGIQRLWTKQETTQHEGSADDTMVEKDNHRASFPDLTRPKNPTPERNVPLDPESNQPYTPLTPPSTEGDHGVNNRDSASTNVGNLLPRRWSFTPLSSPTDSHLSHPSLSSPYHTQDAGPRQHT</sequence>
<comment type="caution">
    <text evidence="11">The sequence shown here is derived from an EMBL/GenBank/DDBJ whole genome shotgun (WGS) entry which is preliminary data.</text>
</comment>
<feature type="signal peptide" evidence="9">
    <location>
        <begin position="1"/>
        <end position="24"/>
    </location>
</feature>
<dbReference type="PANTHER" id="PTHR31145:SF2">
    <property type="entry name" value="FLAVIN CARRIER PROTEIN 2"/>
    <property type="match status" value="1"/>
</dbReference>
<evidence type="ECO:0000259" key="10">
    <source>
        <dbReference type="SMART" id="SM01320"/>
    </source>
</evidence>
<dbReference type="InterPro" id="IPR040241">
    <property type="entry name" value="TRP_Flc/Pkd2-like"/>
</dbReference>
<keyword evidence="6 8" id="KW-0472">Membrane</keyword>
<evidence type="ECO:0000256" key="6">
    <source>
        <dbReference type="ARBA" id="ARBA00023136"/>
    </source>
</evidence>
<feature type="transmembrane region" description="Helical" evidence="8">
    <location>
        <begin position="574"/>
        <end position="596"/>
    </location>
</feature>
<dbReference type="RefSeq" id="XP_060333283.1">
    <property type="nucleotide sequence ID" value="XM_060481171.1"/>
</dbReference>
<gene>
    <name evidence="11" type="ORF">EV420DRAFT_196427</name>
</gene>
<comment type="subcellular location">
    <subcellularLocation>
        <location evidence="1">Membrane</location>
        <topology evidence="1">Multi-pass membrane protein</topology>
    </subcellularLocation>
</comment>
<dbReference type="Proteomes" id="UP001175211">
    <property type="component" value="Unassembled WGS sequence"/>
</dbReference>
<evidence type="ECO:0000256" key="2">
    <source>
        <dbReference type="ARBA" id="ARBA00010642"/>
    </source>
</evidence>